<dbReference type="Pfam" id="PF01507">
    <property type="entry name" value="PAPS_reduct"/>
    <property type="match status" value="1"/>
</dbReference>
<organism evidence="2 3">
    <name type="scientific">Paraburkholderia tuberum</name>
    <dbReference type="NCBI Taxonomy" id="157910"/>
    <lineage>
        <taxon>Bacteria</taxon>
        <taxon>Pseudomonadati</taxon>
        <taxon>Pseudomonadota</taxon>
        <taxon>Betaproteobacteria</taxon>
        <taxon>Burkholderiales</taxon>
        <taxon>Burkholderiaceae</taxon>
        <taxon>Paraburkholderia</taxon>
    </lineage>
</organism>
<dbReference type="EMBL" id="FNKX01000005">
    <property type="protein sequence ID" value="SDR62933.1"/>
    <property type="molecule type" value="Genomic_DNA"/>
</dbReference>
<dbReference type="InterPro" id="IPR002500">
    <property type="entry name" value="PAPS_reduct_dom"/>
</dbReference>
<dbReference type="Proteomes" id="UP000199365">
    <property type="component" value="Unassembled WGS sequence"/>
</dbReference>
<evidence type="ECO:0000313" key="3">
    <source>
        <dbReference type="Proteomes" id="UP000199365"/>
    </source>
</evidence>
<dbReference type="InterPro" id="IPR014729">
    <property type="entry name" value="Rossmann-like_a/b/a_fold"/>
</dbReference>
<gene>
    <name evidence="2" type="ORF">SAMN05445850_8520</name>
</gene>
<sequence length="603" mass="67173">MGRDIHTLMETAIASMQSYVEQGYVLAAGVSGGKDSTCAMVLMLEAVRRARHAAPGVRHYITSSDTTIENPSTANFLHAMLDEVALFVEDSGLPIEIHVTQPSLASQFVVSTIGRGTLVRTPENGVRNGKRIRACADAWKLQPQGRLRARLEKEASSARVKEVISVVGTRLDESAVRRAAMTERNEQADVATRQASGSLSLSPLKDWTSDDVWTMLGCMVDPGSLRFSSPLAPATIARLSDIYRAGNGGVCGVIAGESGARAACGSRFGCALCAVTGARDKSMEFMVQEPEHAHLKPLNEFRNYLLAIQWDLSRRELVGRTISDAGYTRIQADTYGFWERMRMLRMLLSIDAEERDRAERHSGELASGRIADTEHNRMLCDPQFEFVTPQQLVAIDFFLSMHHYAPHAFPALTAWHDVNVLGRRYAVPHVEPKPKAEIVLHGWYPVDRYDREAPTVGLRDFDAEQWNRYRHPERAGWYARTSAGEQTVYFEEASQFEVDAEAACEFVTCTYDTAYMLRTQHHDAMESARFWLNEGIVKLPVGMAQRYQEMAKRGQYFGRLAQRLNLTPDELDTHLIANSVSDAQHAAMLKPAAPQFDLFAAAA</sequence>
<proteinExistence type="predicted"/>
<dbReference type="AlphaFoldDB" id="A0A1H1KKX4"/>
<dbReference type="Gene3D" id="3.40.50.620">
    <property type="entry name" value="HUPs"/>
    <property type="match status" value="1"/>
</dbReference>
<accession>A0A1H1KKX4</accession>
<protein>
    <submittedName>
        <fullName evidence="2">Phosphoadenosine phosphosulfate reductase family protein</fullName>
    </submittedName>
</protein>
<dbReference type="GO" id="GO:0003824">
    <property type="term" value="F:catalytic activity"/>
    <property type="evidence" value="ECO:0007669"/>
    <property type="project" value="InterPro"/>
</dbReference>
<dbReference type="STRING" id="157910.SAMN05445850_8520"/>
<dbReference type="RefSeq" id="WP_090812864.1">
    <property type="nucleotide sequence ID" value="NZ_FNKX01000005.1"/>
</dbReference>
<evidence type="ECO:0000259" key="1">
    <source>
        <dbReference type="Pfam" id="PF01507"/>
    </source>
</evidence>
<reference evidence="3" key="1">
    <citation type="submission" date="2016-10" db="EMBL/GenBank/DDBJ databases">
        <authorList>
            <person name="Varghese N."/>
            <person name="Submissions S."/>
        </authorList>
    </citation>
    <scope>NUCLEOTIDE SEQUENCE [LARGE SCALE GENOMIC DNA]</scope>
    <source>
        <strain evidence="3">DUS833</strain>
    </source>
</reference>
<evidence type="ECO:0000313" key="2">
    <source>
        <dbReference type="EMBL" id="SDR62933.1"/>
    </source>
</evidence>
<keyword evidence="3" id="KW-1185">Reference proteome</keyword>
<feature type="domain" description="Phosphoadenosine phosphosulphate reductase" evidence="1">
    <location>
        <begin position="29"/>
        <end position="216"/>
    </location>
</feature>
<name>A0A1H1KKX4_9BURK</name>
<dbReference type="SUPFAM" id="SSF52402">
    <property type="entry name" value="Adenine nucleotide alpha hydrolases-like"/>
    <property type="match status" value="1"/>
</dbReference>